<keyword evidence="2" id="KW-0812">Transmembrane</keyword>
<evidence type="ECO:0000313" key="4">
    <source>
        <dbReference type="Proteomes" id="UP001142153"/>
    </source>
</evidence>
<dbReference type="EMBL" id="JAPZPY010000003">
    <property type="protein sequence ID" value="MCZ8379306.1"/>
    <property type="molecule type" value="Genomic_DNA"/>
</dbReference>
<feature type="transmembrane region" description="Helical" evidence="2">
    <location>
        <begin position="33"/>
        <end position="51"/>
    </location>
</feature>
<name>A0ABT4PRY6_9MYCO</name>
<keyword evidence="2" id="KW-0472">Membrane</keyword>
<evidence type="ECO:0000313" key="3">
    <source>
        <dbReference type="EMBL" id="MCZ8379306.1"/>
    </source>
</evidence>
<proteinExistence type="predicted"/>
<evidence type="ECO:0000256" key="1">
    <source>
        <dbReference type="SAM" id="MobiDB-lite"/>
    </source>
</evidence>
<evidence type="ECO:0000256" key="2">
    <source>
        <dbReference type="SAM" id="Phobius"/>
    </source>
</evidence>
<feature type="transmembrane region" description="Helical" evidence="2">
    <location>
        <begin position="6"/>
        <end position="21"/>
    </location>
</feature>
<dbReference type="RefSeq" id="WP_269894004.1">
    <property type="nucleotide sequence ID" value="NZ_JAPZPY010000003.1"/>
</dbReference>
<keyword evidence="2" id="KW-1133">Transmembrane helix</keyword>
<feature type="transmembrane region" description="Helical" evidence="2">
    <location>
        <begin position="63"/>
        <end position="80"/>
    </location>
</feature>
<sequence>MNSTIAGIAVIVAIGAWHLRNRRHPRWRSSRDGRFFVTLGYPFLAVAVYFLAGAADGSSLDWILGNAWALVSTCLFVYGFQALDAPTSEPTPVERPVSRPAPVSQPVSEPMSHPGTTGS</sequence>
<protein>
    <submittedName>
        <fullName evidence="3">Uncharacterized protein</fullName>
    </submittedName>
</protein>
<keyword evidence="4" id="KW-1185">Reference proteome</keyword>
<dbReference type="Proteomes" id="UP001142153">
    <property type="component" value="Unassembled WGS sequence"/>
</dbReference>
<reference evidence="3" key="1">
    <citation type="submission" date="2022-12" db="EMBL/GenBank/DDBJ databases">
        <authorList>
            <person name="Deng Y."/>
            <person name="Zhang Y.-Q."/>
        </authorList>
    </citation>
    <scope>NUCLEOTIDE SEQUENCE</scope>
    <source>
        <strain evidence="3">CPCC 205372</strain>
    </source>
</reference>
<comment type="caution">
    <text evidence="3">The sequence shown here is derived from an EMBL/GenBank/DDBJ whole genome shotgun (WGS) entry which is preliminary data.</text>
</comment>
<feature type="region of interest" description="Disordered" evidence="1">
    <location>
        <begin position="87"/>
        <end position="119"/>
    </location>
</feature>
<accession>A0ABT4PRY6</accession>
<gene>
    <name evidence="3" type="ORF">O6P37_10560</name>
</gene>
<organism evidence="3 4">
    <name type="scientific">Mycobacterium hippophais</name>
    <dbReference type="NCBI Taxonomy" id="3016340"/>
    <lineage>
        <taxon>Bacteria</taxon>
        <taxon>Bacillati</taxon>
        <taxon>Actinomycetota</taxon>
        <taxon>Actinomycetes</taxon>
        <taxon>Mycobacteriales</taxon>
        <taxon>Mycobacteriaceae</taxon>
        <taxon>Mycobacterium</taxon>
    </lineage>
</organism>